<evidence type="ECO:0000256" key="3">
    <source>
        <dbReference type="ARBA" id="ARBA00023125"/>
    </source>
</evidence>
<evidence type="ECO:0000259" key="7">
    <source>
        <dbReference type="PROSITE" id="PS50110"/>
    </source>
</evidence>
<dbReference type="EMBL" id="BMMV01000027">
    <property type="protein sequence ID" value="GGK22117.1"/>
    <property type="molecule type" value="Genomic_DNA"/>
</dbReference>
<keyword evidence="9" id="KW-1185">Reference proteome</keyword>
<comment type="caution">
    <text evidence="5">Lacks conserved residue(s) required for the propagation of feature annotation.</text>
</comment>
<dbReference type="Gene3D" id="3.40.50.2300">
    <property type="match status" value="1"/>
</dbReference>
<dbReference type="InterPro" id="IPR039420">
    <property type="entry name" value="WalR-like"/>
</dbReference>
<comment type="caution">
    <text evidence="8">The sequence shown here is derived from an EMBL/GenBank/DDBJ whole genome shotgun (WGS) entry which is preliminary data.</text>
</comment>
<dbReference type="InterPro" id="IPR016032">
    <property type="entry name" value="Sig_transdc_resp-reg_C-effctor"/>
</dbReference>
<dbReference type="Proteomes" id="UP000660265">
    <property type="component" value="Unassembled WGS sequence"/>
</dbReference>
<organism evidence="8 9">
    <name type="scientific">Streptomyces camponoticapitis</name>
    <dbReference type="NCBI Taxonomy" id="1616125"/>
    <lineage>
        <taxon>Bacteria</taxon>
        <taxon>Bacillati</taxon>
        <taxon>Actinomycetota</taxon>
        <taxon>Actinomycetes</taxon>
        <taxon>Kitasatosporales</taxon>
        <taxon>Streptomycetaceae</taxon>
        <taxon>Streptomyces</taxon>
    </lineage>
</organism>
<feature type="region of interest" description="Disordered" evidence="6">
    <location>
        <begin position="207"/>
        <end position="269"/>
    </location>
</feature>
<gene>
    <name evidence="8" type="ORF">GCM10011583_62640</name>
</gene>
<keyword evidence="3" id="KW-0238">DNA-binding</keyword>
<dbReference type="PANTHER" id="PTHR43214:SF24">
    <property type="entry name" value="TRANSCRIPTIONAL REGULATORY PROTEIN NARL-RELATED"/>
    <property type="match status" value="1"/>
</dbReference>
<evidence type="ECO:0000256" key="5">
    <source>
        <dbReference type="PROSITE-ProRule" id="PRU00169"/>
    </source>
</evidence>
<keyword evidence="4" id="KW-0804">Transcription</keyword>
<dbReference type="RefSeq" id="WP_189110960.1">
    <property type="nucleotide sequence ID" value="NZ_BMMV01000027.1"/>
</dbReference>
<protein>
    <recommendedName>
        <fullName evidence="7">Response regulatory domain-containing protein</fullName>
    </recommendedName>
</protein>
<evidence type="ECO:0000313" key="9">
    <source>
        <dbReference type="Proteomes" id="UP000660265"/>
    </source>
</evidence>
<dbReference type="SUPFAM" id="SSF46894">
    <property type="entry name" value="C-terminal effector domain of the bipartite response regulators"/>
    <property type="match status" value="1"/>
</dbReference>
<evidence type="ECO:0000256" key="1">
    <source>
        <dbReference type="ARBA" id="ARBA00022553"/>
    </source>
</evidence>
<evidence type="ECO:0000256" key="2">
    <source>
        <dbReference type="ARBA" id="ARBA00023015"/>
    </source>
</evidence>
<dbReference type="InterPro" id="IPR001789">
    <property type="entry name" value="Sig_transdc_resp-reg_receiver"/>
</dbReference>
<keyword evidence="2" id="KW-0805">Transcription regulation</keyword>
<dbReference type="SMART" id="SM00421">
    <property type="entry name" value="HTH_LUXR"/>
    <property type="match status" value="1"/>
</dbReference>
<dbReference type="CDD" id="cd17535">
    <property type="entry name" value="REC_NarL-like"/>
    <property type="match status" value="1"/>
</dbReference>
<evidence type="ECO:0000256" key="6">
    <source>
        <dbReference type="SAM" id="MobiDB-lite"/>
    </source>
</evidence>
<dbReference type="SUPFAM" id="SSF52172">
    <property type="entry name" value="CheY-like"/>
    <property type="match status" value="1"/>
</dbReference>
<keyword evidence="1" id="KW-0597">Phosphoprotein</keyword>
<feature type="domain" description="Response regulatory" evidence="7">
    <location>
        <begin position="14"/>
        <end position="128"/>
    </location>
</feature>
<dbReference type="PROSITE" id="PS50110">
    <property type="entry name" value="RESPONSE_REGULATORY"/>
    <property type="match status" value="1"/>
</dbReference>
<accession>A0ABQ2EQY5</accession>
<evidence type="ECO:0000256" key="4">
    <source>
        <dbReference type="ARBA" id="ARBA00023163"/>
    </source>
</evidence>
<evidence type="ECO:0000313" key="8">
    <source>
        <dbReference type="EMBL" id="GGK22117.1"/>
    </source>
</evidence>
<dbReference type="InterPro" id="IPR011006">
    <property type="entry name" value="CheY-like_superfamily"/>
</dbReference>
<reference evidence="9" key="1">
    <citation type="journal article" date="2019" name="Int. J. Syst. Evol. Microbiol.">
        <title>The Global Catalogue of Microorganisms (GCM) 10K type strain sequencing project: providing services to taxonomists for standard genome sequencing and annotation.</title>
        <authorList>
            <consortium name="The Broad Institute Genomics Platform"/>
            <consortium name="The Broad Institute Genome Sequencing Center for Infectious Disease"/>
            <person name="Wu L."/>
            <person name="Ma J."/>
        </authorList>
    </citation>
    <scope>NUCLEOTIDE SEQUENCE [LARGE SCALE GENOMIC DNA]</scope>
    <source>
        <strain evidence="9">CGMCC 4.7275</strain>
    </source>
</reference>
<sequence length="269" mass="28478">MTAVGALSERHPIRVFLVDGHEAVRQGLGELLDAETDMVAVGAAASVEEALIRGPVARPDVAVVNVRLTEDIISCRALRSAVPALSLLTLASFDDDTAHLHAVLAGASGSVLRQIRGTRLAVAVRSVAAGHSMLDRTTSARLLDGLTRGGRDHGTNGLSARERHLLVLVGDRLTDRQIGRRLFLSEEAVRTQIRRLLTGGVLRRHGLPSASASRQSVLPPERNSPDSPASRREPAQQGQPDRQAAPGWSGASRSGTCHTSRVPPAEGVS</sequence>
<dbReference type="PANTHER" id="PTHR43214">
    <property type="entry name" value="TWO-COMPONENT RESPONSE REGULATOR"/>
    <property type="match status" value="1"/>
</dbReference>
<dbReference type="InterPro" id="IPR000792">
    <property type="entry name" value="Tscrpt_reg_LuxR_C"/>
</dbReference>
<name>A0ABQ2EQY5_9ACTN</name>
<proteinExistence type="predicted"/>
<dbReference type="InterPro" id="IPR058245">
    <property type="entry name" value="NreC/VraR/RcsB-like_REC"/>
</dbReference>